<feature type="compositionally biased region" description="Basic and acidic residues" evidence="7">
    <location>
        <begin position="457"/>
        <end position="466"/>
    </location>
</feature>
<evidence type="ECO:0000256" key="2">
    <source>
        <dbReference type="ARBA" id="ARBA00022692"/>
    </source>
</evidence>
<dbReference type="Proteomes" id="UP000269276">
    <property type="component" value="Unassembled WGS sequence"/>
</dbReference>
<keyword evidence="6 8" id="KW-0472">Membrane</keyword>
<comment type="caution">
    <text evidence="9">The sequence shown here is derived from an EMBL/GenBank/DDBJ whole genome shotgun (WGS) entry which is preliminary data.</text>
</comment>
<keyword evidence="2 8" id="KW-0812">Transmembrane</keyword>
<feature type="region of interest" description="Disordered" evidence="7">
    <location>
        <begin position="167"/>
        <end position="190"/>
    </location>
</feature>
<dbReference type="OrthoDB" id="3990054at2759"/>
<gene>
    <name evidence="9" type="ORF">D0863_12604</name>
</gene>
<evidence type="ECO:0008006" key="11">
    <source>
        <dbReference type="Google" id="ProtNLM"/>
    </source>
</evidence>
<dbReference type="PANTHER" id="PTHR21212:SF0">
    <property type="entry name" value="SEIPIN"/>
    <property type="match status" value="1"/>
</dbReference>
<accession>A0A3M7CZH6</accession>
<sequence length="466" mass="51516">MESKYEMKDEEEMESEPGGLITWVKNLILLPIRPFISKTALRTYLTSILIVSTSTLLFIFAITAYILFYYAYVPNLTFSRTIHLQFDAVHTNQIVNRHPYGTATLAPDIITGQAYDVAIELSLPRTPDNIAAGNFMLQVDMLAAAAVGKGAAAGATTPEYITPEHAFSLPSATPTTDPSAPAAPAAPNPLASSRRSAILPYRSWPVEALYKLTELHWYLLNFRSETEVLHVPVFEGITFPASTTRVGRRRETMPLPDALRLEVQSSHRLQIYSARAVFRARFRGIRWFMFSHRFLAAGVFITGFWVTEMVFAGVMWVAVASSVYPRLLIKGEKGEGGRGGDARVVKREDGDEGLVDEEDAKASARLSDTERTFPTLGGKKPLRYSSPRIKREEEDGETEVILPADGTAAPLLADDEEEDDDGVAMEGFVDSGIGTSLESTAGGRRESIRRRRGRASLKAEEEGRYD</sequence>
<evidence type="ECO:0000313" key="10">
    <source>
        <dbReference type="Proteomes" id="UP000269276"/>
    </source>
</evidence>
<dbReference type="VEuPathDB" id="FungiDB:BTJ68_09844"/>
<dbReference type="GO" id="GO:0140042">
    <property type="term" value="P:lipid droplet formation"/>
    <property type="evidence" value="ECO:0007669"/>
    <property type="project" value="UniProtKB-ARBA"/>
</dbReference>
<name>A0A3M7CZH6_HORWE</name>
<evidence type="ECO:0000256" key="5">
    <source>
        <dbReference type="ARBA" id="ARBA00023098"/>
    </source>
</evidence>
<dbReference type="AlphaFoldDB" id="A0A3M7CZH6"/>
<evidence type="ECO:0000256" key="1">
    <source>
        <dbReference type="ARBA" id="ARBA00004477"/>
    </source>
</evidence>
<organism evidence="9 10">
    <name type="scientific">Hortaea werneckii</name>
    <name type="common">Black yeast</name>
    <name type="synonym">Cladosporium werneckii</name>
    <dbReference type="NCBI Taxonomy" id="91943"/>
    <lineage>
        <taxon>Eukaryota</taxon>
        <taxon>Fungi</taxon>
        <taxon>Dikarya</taxon>
        <taxon>Ascomycota</taxon>
        <taxon>Pezizomycotina</taxon>
        <taxon>Dothideomycetes</taxon>
        <taxon>Dothideomycetidae</taxon>
        <taxon>Mycosphaerellales</taxon>
        <taxon>Teratosphaeriaceae</taxon>
        <taxon>Hortaea</taxon>
    </lineage>
</organism>
<evidence type="ECO:0000256" key="4">
    <source>
        <dbReference type="ARBA" id="ARBA00022989"/>
    </source>
</evidence>
<evidence type="ECO:0000256" key="6">
    <source>
        <dbReference type="ARBA" id="ARBA00023136"/>
    </source>
</evidence>
<evidence type="ECO:0000256" key="8">
    <source>
        <dbReference type="SAM" id="Phobius"/>
    </source>
</evidence>
<dbReference type="Pfam" id="PF06775">
    <property type="entry name" value="Seipin"/>
    <property type="match status" value="1"/>
</dbReference>
<feature type="transmembrane region" description="Helical" evidence="8">
    <location>
        <begin position="44"/>
        <end position="72"/>
    </location>
</feature>
<dbReference type="PANTHER" id="PTHR21212">
    <property type="entry name" value="BERNARDINELLI-SEIP CONGENITAL LIPODYSTROPHY 2 HOMOLOG BSCL2 PROTEIN"/>
    <property type="match status" value="1"/>
</dbReference>
<evidence type="ECO:0000256" key="7">
    <source>
        <dbReference type="SAM" id="MobiDB-lite"/>
    </source>
</evidence>
<keyword evidence="4 8" id="KW-1133">Transmembrane helix</keyword>
<feature type="compositionally biased region" description="Acidic residues" evidence="7">
    <location>
        <begin position="350"/>
        <end position="359"/>
    </location>
</feature>
<dbReference type="InterPro" id="IPR009617">
    <property type="entry name" value="Seipin"/>
</dbReference>
<comment type="subcellular location">
    <subcellularLocation>
        <location evidence="1">Endoplasmic reticulum membrane</location>
        <topology evidence="1">Multi-pass membrane protein</topology>
    </subcellularLocation>
</comment>
<evidence type="ECO:0000256" key="3">
    <source>
        <dbReference type="ARBA" id="ARBA00022824"/>
    </source>
</evidence>
<dbReference type="GO" id="GO:0005789">
    <property type="term" value="C:endoplasmic reticulum membrane"/>
    <property type="evidence" value="ECO:0007669"/>
    <property type="project" value="UniProtKB-SubCell"/>
</dbReference>
<dbReference type="GO" id="GO:0006629">
    <property type="term" value="P:lipid metabolic process"/>
    <property type="evidence" value="ECO:0007669"/>
    <property type="project" value="UniProtKB-KW"/>
</dbReference>
<proteinExistence type="predicted"/>
<protein>
    <recommendedName>
        <fullName evidence="11">Seipin</fullName>
    </recommendedName>
</protein>
<dbReference type="CDD" id="cd23995">
    <property type="entry name" value="Seipin_BSCL2_like"/>
    <property type="match status" value="1"/>
</dbReference>
<dbReference type="EMBL" id="QWIP01000656">
    <property type="protein sequence ID" value="RMY57545.1"/>
    <property type="molecule type" value="Genomic_DNA"/>
</dbReference>
<keyword evidence="3" id="KW-0256">Endoplasmic reticulum</keyword>
<evidence type="ECO:0000313" key="9">
    <source>
        <dbReference type="EMBL" id="RMY57545.1"/>
    </source>
</evidence>
<feature type="region of interest" description="Disordered" evidence="7">
    <location>
        <begin position="349"/>
        <end position="466"/>
    </location>
</feature>
<feature type="compositionally biased region" description="Low complexity" evidence="7">
    <location>
        <begin position="168"/>
        <end position="190"/>
    </location>
</feature>
<reference evidence="9 10" key="1">
    <citation type="journal article" date="2018" name="BMC Genomics">
        <title>Genomic evidence for intraspecific hybridization in a clonal and extremely halotolerant yeast.</title>
        <authorList>
            <person name="Gostincar C."/>
            <person name="Stajich J.E."/>
            <person name="Zupancic J."/>
            <person name="Zalar P."/>
            <person name="Gunde-Cimerman N."/>
        </authorList>
    </citation>
    <scope>NUCLEOTIDE SEQUENCE [LARGE SCALE GENOMIC DNA]</scope>
    <source>
        <strain evidence="9 10">EXF-2682</strain>
    </source>
</reference>
<keyword evidence="5" id="KW-0443">Lipid metabolism</keyword>
<feature type="compositionally biased region" description="Acidic residues" evidence="7">
    <location>
        <begin position="413"/>
        <end position="423"/>
    </location>
</feature>